<organism evidence="1 2">
    <name type="scientific">Celeribacter marinus</name>
    <dbReference type="NCBI Taxonomy" id="1397108"/>
    <lineage>
        <taxon>Bacteria</taxon>
        <taxon>Pseudomonadati</taxon>
        <taxon>Pseudomonadota</taxon>
        <taxon>Alphaproteobacteria</taxon>
        <taxon>Rhodobacterales</taxon>
        <taxon>Roseobacteraceae</taxon>
        <taxon>Celeribacter</taxon>
    </lineage>
</organism>
<dbReference type="PATRIC" id="fig|1397108.4.peg.2707"/>
<dbReference type="RefSeq" id="WP_062219679.1">
    <property type="nucleotide sequence ID" value="NZ_CP012023.1"/>
</dbReference>
<keyword evidence="2" id="KW-1185">Reference proteome</keyword>
<dbReference type="Proteomes" id="UP000064920">
    <property type="component" value="Chromosome"/>
</dbReference>
<gene>
    <name evidence="1" type="ORF">IMCC12053_2646</name>
</gene>
<evidence type="ECO:0000313" key="2">
    <source>
        <dbReference type="Proteomes" id="UP000064920"/>
    </source>
</evidence>
<dbReference type="EMBL" id="CP012023">
    <property type="protein sequence ID" value="ALI56593.1"/>
    <property type="molecule type" value="Genomic_DNA"/>
</dbReference>
<protein>
    <submittedName>
        <fullName evidence="1">Uncharacterized protein</fullName>
    </submittedName>
</protein>
<sequence>MRSITTNKKLAALWVASFLFSTPAWSSEWDLYGFGGTHAYLDVITASYGDIVGPLFDSGSSGGGSEDTERADRDRLTGQWTLGIGAQRTVYEVGPHLSFGVSGEAGVSYARYSMPDGAGVFVEPITIKSTSLFAAGRAFGEIERGAVSVQTGVGLLASQSYETFTLGSWTIKERQFSTEPFGYVRGAFSVSQHATIAIEATRRASQTMASLRLEIRR</sequence>
<name>A0A0N9ZRY6_9RHOB</name>
<evidence type="ECO:0000313" key="1">
    <source>
        <dbReference type="EMBL" id="ALI56593.1"/>
    </source>
</evidence>
<proteinExistence type="predicted"/>
<dbReference type="AlphaFoldDB" id="A0A0N9ZRY6"/>
<dbReference type="STRING" id="1397108.IMCC12053_2646"/>
<dbReference type="KEGG" id="cmar:IMCC12053_2646"/>
<accession>A0A0N9ZRY6</accession>
<reference evidence="1 2" key="1">
    <citation type="submission" date="2015-05" db="EMBL/GenBank/DDBJ databases">
        <authorList>
            <person name="Wang D.B."/>
            <person name="Wang M."/>
        </authorList>
    </citation>
    <scope>NUCLEOTIDE SEQUENCE [LARGE SCALE GENOMIC DNA]</scope>
    <source>
        <strain evidence="1 2">IMCC 12053</strain>
    </source>
</reference>